<feature type="active site" description="Proton donor/acceptor" evidence="12 14">
    <location>
        <position position="134"/>
    </location>
</feature>
<dbReference type="InterPro" id="IPR020625">
    <property type="entry name" value="Schiff_base-form_aldolases_AS"/>
</dbReference>
<comment type="function">
    <text evidence="1 12">Catalyzes the condensation of (S)-aspartate-beta-semialdehyde [(S)-ASA] and pyruvate to 4-hydroxy-tetrahydrodipicolinate (HTPA).</text>
</comment>
<keyword evidence="8 12" id="KW-0457">Lysine biosynthesis</keyword>
<evidence type="ECO:0000256" key="1">
    <source>
        <dbReference type="ARBA" id="ARBA00003294"/>
    </source>
</evidence>
<comment type="caution">
    <text evidence="12">Lacks conserved residue(s) required for the propagation of feature annotation.</text>
</comment>
<dbReference type="EC" id="4.3.3.7" evidence="4 12"/>
<dbReference type="HAMAP" id="MF_00418">
    <property type="entry name" value="DapA"/>
    <property type="match status" value="1"/>
</dbReference>
<dbReference type="InterPro" id="IPR002220">
    <property type="entry name" value="DapA-like"/>
</dbReference>
<gene>
    <name evidence="12 16" type="primary">dapA</name>
    <name evidence="16" type="ORF">FN960_02250</name>
</gene>
<keyword evidence="10 12" id="KW-0704">Schiff base</keyword>
<dbReference type="Gene3D" id="3.20.20.70">
    <property type="entry name" value="Aldolase class I"/>
    <property type="match status" value="1"/>
</dbReference>
<comment type="pathway">
    <text evidence="2 12">Amino-acid biosynthesis; L-lysine biosynthesis via DAP pathway; (S)-tetrahydrodipicolinate from L-aspartate: step 3/4.</text>
</comment>
<dbReference type="GO" id="GO:0008840">
    <property type="term" value="F:4-hydroxy-tetrahydrodipicolinate synthase activity"/>
    <property type="evidence" value="ECO:0007669"/>
    <property type="project" value="UniProtKB-UniRule"/>
</dbReference>
<dbReference type="PANTHER" id="PTHR12128">
    <property type="entry name" value="DIHYDRODIPICOLINATE SYNTHASE"/>
    <property type="match status" value="1"/>
</dbReference>
<dbReference type="SUPFAM" id="SSF51569">
    <property type="entry name" value="Aldolase"/>
    <property type="match status" value="1"/>
</dbReference>
<keyword evidence="17" id="KW-1185">Reference proteome</keyword>
<evidence type="ECO:0000256" key="9">
    <source>
        <dbReference type="ARBA" id="ARBA00023239"/>
    </source>
</evidence>
<dbReference type="InterPro" id="IPR005263">
    <property type="entry name" value="DapA"/>
</dbReference>
<reference evidence="16 17" key="1">
    <citation type="submission" date="2019-07" db="EMBL/GenBank/DDBJ databases">
        <authorList>
            <person name="Park Y.J."/>
            <person name="Jeong S.E."/>
            <person name="Jung H.S."/>
        </authorList>
    </citation>
    <scope>NUCLEOTIDE SEQUENCE [LARGE SCALE GENOMIC DNA]</scope>
    <source>
        <strain evidence="17">P16(2019)</strain>
    </source>
</reference>
<organism evidence="16 17">
    <name type="scientific">Alkalicoccobacillus porphyridii</name>
    <dbReference type="NCBI Taxonomy" id="2597270"/>
    <lineage>
        <taxon>Bacteria</taxon>
        <taxon>Bacillati</taxon>
        <taxon>Bacillota</taxon>
        <taxon>Bacilli</taxon>
        <taxon>Bacillales</taxon>
        <taxon>Bacillaceae</taxon>
        <taxon>Alkalicoccobacillus</taxon>
    </lineage>
</organism>
<evidence type="ECO:0000256" key="8">
    <source>
        <dbReference type="ARBA" id="ARBA00023154"/>
    </source>
</evidence>
<evidence type="ECO:0000256" key="7">
    <source>
        <dbReference type="ARBA" id="ARBA00022915"/>
    </source>
</evidence>
<accession>A0A554A411</accession>
<dbReference type="Pfam" id="PF00701">
    <property type="entry name" value="DHDPS"/>
    <property type="match status" value="1"/>
</dbReference>
<dbReference type="GO" id="GO:0009089">
    <property type="term" value="P:lysine biosynthetic process via diaminopimelate"/>
    <property type="evidence" value="ECO:0007669"/>
    <property type="project" value="UniProtKB-UniRule"/>
</dbReference>
<dbReference type="GO" id="GO:0005737">
    <property type="term" value="C:cytoplasm"/>
    <property type="evidence" value="ECO:0007669"/>
    <property type="project" value="UniProtKB-SubCell"/>
</dbReference>
<evidence type="ECO:0000256" key="13">
    <source>
        <dbReference type="PIRNR" id="PIRNR001365"/>
    </source>
</evidence>
<feature type="site" description="Part of a proton relay during catalysis" evidence="12">
    <location>
        <position position="45"/>
    </location>
</feature>
<dbReference type="PROSITE" id="PS00666">
    <property type="entry name" value="DHDPS_2"/>
    <property type="match status" value="1"/>
</dbReference>
<feature type="active site" description="Schiff-base intermediate with substrate" evidence="12 14">
    <location>
        <position position="162"/>
    </location>
</feature>
<evidence type="ECO:0000256" key="10">
    <source>
        <dbReference type="ARBA" id="ARBA00023270"/>
    </source>
</evidence>
<evidence type="ECO:0000256" key="6">
    <source>
        <dbReference type="ARBA" id="ARBA00022605"/>
    </source>
</evidence>
<dbReference type="CDD" id="cd00408">
    <property type="entry name" value="DHDPS-like"/>
    <property type="match status" value="1"/>
</dbReference>
<dbReference type="PIRSF" id="PIRSF001365">
    <property type="entry name" value="DHDPS"/>
    <property type="match status" value="1"/>
</dbReference>
<comment type="subcellular location">
    <subcellularLocation>
        <location evidence="12">Cytoplasm</location>
    </subcellularLocation>
</comment>
<comment type="catalytic activity">
    <reaction evidence="11 12">
        <text>L-aspartate 4-semialdehyde + pyruvate = (2S,4S)-4-hydroxy-2,3,4,5-tetrahydrodipicolinate + H2O + H(+)</text>
        <dbReference type="Rhea" id="RHEA:34171"/>
        <dbReference type="ChEBI" id="CHEBI:15361"/>
        <dbReference type="ChEBI" id="CHEBI:15377"/>
        <dbReference type="ChEBI" id="CHEBI:15378"/>
        <dbReference type="ChEBI" id="CHEBI:67139"/>
        <dbReference type="ChEBI" id="CHEBI:537519"/>
        <dbReference type="EC" id="4.3.3.7"/>
    </reaction>
</comment>
<keyword evidence="9 12" id="KW-0456">Lyase</keyword>
<dbReference type="RefSeq" id="WP_143846741.1">
    <property type="nucleotide sequence ID" value="NZ_VLXZ01000001.1"/>
</dbReference>
<evidence type="ECO:0000256" key="4">
    <source>
        <dbReference type="ARBA" id="ARBA00012086"/>
    </source>
</evidence>
<evidence type="ECO:0000256" key="14">
    <source>
        <dbReference type="PIRSR" id="PIRSR001365-1"/>
    </source>
</evidence>
<evidence type="ECO:0000313" key="16">
    <source>
        <dbReference type="EMBL" id="TSB48396.1"/>
    </source>
</evidence>
<evidence type="ECO:0000256" key="3">
    <source>
        <dbReference type="ARBA" id="ARBA00007592"/>
    </source>
</evidence>
<keyword evidence="7 12" id="KW-0220">Diaminopimelate biosynthesis</keyword>
<comment type="similarity">
    <text evidence="3 12 13">Belongs to the DapA family.</text>
</comment>
<dbReference type="UniPathway" id="UPA00034">
    <property type="reaction ID" value="UER00017"/>
</dbReference>
<evidence type="ECO:0000256" key="12">
    <source>
        <dbReference type="HAMAP-Rule" id="MF_00418"/>
    </source>
</evidence>
<dbReference type="AlphaFoldDB" id="A0A554A411"/>
<evidence type="ECO:0000313" key="17">
    <source>
        <dbReference type="Proteomes" id="UP000318521"/>
    </source>
</evidence>
<evidence type="ECO:0000256" key="15">
    <source>
        <dbReference type="PIRSR" id="PIRSR001365-2"/>
    </source>
</evidence>
<keyword evidence="5 12" id="KW-0963">Cytoplasm</keyword>
<evidence type="ECO:0000256" key="2">
    <source>
        <dbReference type="ARBA" id="ARBA00005120"/>
    </source>
</evidence>
<dbReference type="EMBL" id="VLXZ01000001">
    <property type="protein sequence ID" value="TSB48396.1"/>
    <property type="molecule type" value="Genomic_DNA"/>
</dbReference>
<dbReference type="SMART" id="SM01130">
    <property type="entry name" value="DHDPS"/>
    <property type="match status" value="1"/>
</dbReference>
<dbReference type="PANTHER" id="PTHR12128:SF66">
    <property type="entry name" value="4-HYDROXY-2-OXOGLUTARATE ALDOLASE, MITOCHONDRIAL"/>
    <property type="match status" value="1"/>
</dbReference>
<dbReference type="InterPro" id="IPR013785">
    <property type="entry name" value="Aldolase_TIM"/>
</dbReference>
<name>A0A554A411_9BACI</name>
<dbReference type="NCBIfam" id="TIGR00674">
    <property type="entry name" value="dapA"/>
    <property type="match status" value="1"/>
</dbReference>
<evidence type="ECO:0000256" key="5">
    <source>
        <dbReference type="ARBA" id="ARBA00022490"/>
    </source>
</evidence>
<dbReference type="Proteomes" id="UP000318521">
    <property type="component" value="Unassembled WGS sequence"/>
</dbReference>
<evidence type="ECO:0000256" key="11">
    <source>
        <dbReference type="ARBA" id="ARBA00047836"/>
    </source>
</evidence>
<keyword evidence="6 12" id="KW-0028">Amino-acid biosynthesis</keyword>
<proteinExistence type="inferred from homology"/>
<dbReference type="OrthoDB" id="9771791at2"/>
<protein>
    <recommendedName>
        <fullName evidence="4 12">4-hydroxy-tetrahydrodipicolinate synthase</fullName>
        <shortName evidence="12">HTPA synthase</shortName>
        <ecNumber evidence="4 12">4.3.3.7</ecNumber>
    </recommendedName>
</protein>
<comment type="caution">
    <text evidence="12">Was originally thought to be a dihydrodipicolinate synthase (DHDPS), catalyzing the condensation of (S)-aspartate-beta-semialdehyde [(S)-ASA] and pyruvate to dihydrodipicolinate (DHDP). However, it was shown in E.coli that the product of the enzymatic reaction is not dihydrodipicolinate but in fact (4S)-4-hydroxy-2,3,4,5-tetrahydro-(2S)-dipicolinic acid (HTPA), and that the consecutive dehydration reaction leading to DHDP is not spontaneous but catalyzed by DapB.</text>
</comment>
<dbReference type="PRINTS" id="PR00146">
    <property type="entry name" value="DHPICSNTHASE"/>
</dbReference>
<sequence>MELKGIYPALLTPMDEKENINEAVLKQLTNHLIKSGVHGLFALGTNGEFHALTTEEKVRVAEILVKEAAGRVPVMVGTGGNNTAEAILLSQKMEQIGADVLSVITPYFIPPTQDELYYYFKEIADSVSIPVLLYNIPSKTGVNLEASTVKRLASHPKIIGVKDSSGNFDTILSYIEVAKGEDFSVFAGTDSLILKTLKAGGQGAVAATANALPKVVVSIYDSWKNGELDKAEEAQQTLQPLRDTFALGSIPAPLKKATELFGIPVGPPRSPIKPVNEEAVTNIKKMVQSYESIN</sequence>
<dbReference type="GO" id="GO:0019877">
    <property type="term" value="P:diaminopimelate biosynthetic process"/>
    <property type="evidence" value="ECO:0007669"/>
    <property type="project" value="UniProtKB-UniRule"/>
</dbReference>
<comment type="subunit">
    <text evidence="12">Homotetramer; dimer of dimers.</text>
</comment>
<feature type="binding site" evidence="12 15">
    <location>
        <position position="205"/>
    </location>
    <ligand>
        <name>pyruvate</name>
        <dbReference type="ChEBI" id="CHEBI:15361"/>
    </ligand>
</feature>
<comment type="caution">
    <text evidence="16">The sequence shown here is derived from an EMBL/GenBank/DDBJ whole genome shotgun (WGS) entry which is preliminary data.</text>
</comment>